<keyword evidence="4" id="KW-0808">Transferase</keyword>
<reference evidence="8" key="3">
    <citation type="submission" date="2025-09" db="UniProtKB">
        <authorList>
            <consortium name="Ensembl"/>
        </authorList>
    </citation>
    <scope>IDENTIFICATION</scope>
</reference>
<dbReference type="PANTHER" id="PTHR19376">
    <property type="entry name" value="DNA-DIRECTED RNA POLYMERASE"/>
    <property type="match status" value="1"/>
</dbReference>
<evidence type="ECO:0000256" key="3">
    <source>
        <dbReference type="ARBA" id="ARBA00022478"/>
    </source>
</evidence>
<dbReference type="Pfam" id="PF00623">
    <property type="entry name" value="RNA_pol_Rpb1_2"/>
    <property type="match status" value="1"/>
</dbReference>
<keyword evidence="3" id="KW-0240">DNA-directed RNA polymerase</keyword>
<reference evidence="9" key="1">
    <citation type="submission" date="2018-06" db="EMBL/GenBank/DDBJ databases">
        <title>Genome assembly of Danube salmon.</title>
        <authorList>
            <person name="Macqueen D.J."/>
            <person name="Gundappa M.K."/>
        </authorList>
    </citation>
    <scope>NUCLEOTIDE SEQUENCE [LARGE SCALE GENOMIC DNA]</scope>
</reference>
<dbReference type="InterPro" id="IPR006592">
    <property type="entry name" value="RNA_pol_N"/>
</dbReference>
<evidence type="ECO:0000256" key="2">
    <source>
        <dbReference type="ARBA" id="ARBA00012418"/>
    </source>
</evidence>
<accession>A0A4W5LQK0</accession>
<evidence type="ECO:0000313" key="9">
    <source>
        <dbReference type="Proteomes" id="UP000314982"/>
    </source>
</evidence>
<evidence type="ECO:0000256" key="4">
    <source>
        <dbReference type="ARBA" id="ARBA00022679"/>
    </source>
</evidence>
<organism evidence="8 9">
    <name type="scientific">Hucho hucho</name>
    <name type="common">huchen</name>
    <dbReference type="NCBI Taxonomy" id="62062"/>
    <lineage>
        <taxon>Eukaryota</taxon>
        <taxon>Metazoa</taxon>
        <taxon>Chordata</taxon>
        <taxon>Craniata</taxon>
        <taxon>Vertebrata</taxon>
        <taxon>Euteleostomi</taxon>
        <taxon>Actinopterygii</taxon>
        <taxon>Neopterygii</taxon>
        <taxon>Teleostei</taxon>
        <taxon>Protacanthopterygii</taxon>
        <taxon>Salmoniformes</taxon>
        <taxon>Salmonidae</taxon>
        <taxon>Salmoninae</taxon>
        <taxon>Hucho</taxon>
    </lineage>
</organism>
<dbReference type="Gene3D" id="3.30.1490.180">
    <property type="entry name" value="RNA polymerase ii"/>
    <property type="match status" value="1"/>
</dbReference>
<dbReference type="STRING" id="62062.ENSHHUP00000028019"/>
<dbReference type="InterPro" id="IPR000722">
    <property type="entry name" value="RNA_pol_asu"/>
</dbReference>
<evidence type="ECO:0000256" key="1">
    <source>
        <dbReference type="ARBA" id="ARBA00006460"/>
    </source>
</evidence>
<dbReference type="FunFam" id="2.40.40.20:FF:000019">
    <property type="entry name" value="DNA-directed RNA polymerase II subunit RPB1"/>
    <property type="match status" value="1"/>
</dbReference>
<evidence type="ECO:0000259" key="7">
    <source>
        <dbReference type="SMART" id="SM00663"/>
    </source>
</evidence>
<dbReference type="PANTHER" id="PTHR19376:SF32">
    <property type="entry name" value="DNA-DIRECTED RNA POLYMERASE III SUBUNIT RPC1"/>
    <property type="match status" value="1"/>
</dbReference>
<keyword evidence="6" id="KW-0804">Transcription</keyword>
<dbReference type="GO" id="GO:0031981">
    <property type="term" value="C:nuclear lumen"/>
    <property type="evidence" value="ECO:0007669"/>
    <property type="project" value="UniProtKB-ARBA"/>
</dbReference>
<dbReference type="InterPro" id="IPR045867">
    <property type="entry name" value="DNA-dir_RpoC_beta_prime"/>
</dbReference>
<protein>
    <recommendedName>
        <fullName evidence="2">DNA-directed RNA polymerase</fullName>
        <ecNumber evidence="2">2.7.7.6</ecNumber>
    </recommendedName>
</protein>
<dbReference type="Gene3D" id="2.40.40.20">
    <property type="match status" value="1"/>
</dbReference>
<proteinExistence type="inferred from homology"/>
<evidence type="ECO:0000256" key="5">
    <source>
        <dbReference type="ARBA" id="ARBA00022695"/>
    </source>
</evidence>
<evidence type="ECO:0000256" key="6">
    <source>
        <dbReference type="ARBA" id="ARBA00023163"/>
    </source>
</evidence>
<sequence>MAQELRFGDVVERHMIDGDIVLFNRQPSLHKLSIMAHIAKVKPHRTFRFNECVCTPYNADFDGDEMNLHLPQTEEAKAEALVLMGVSITCPASPLDSCSTPHTLTRCAAPLHAVQRPYTLCSALTRCAAPLHAVQRPYTLCSIYQHLPLHPNTTP</sequence>
<feature type="domain" description="RNA polymerase N-terminal" evidence="7">
    <location>
        <begin position="1"/>
        <end position="105"/>
    </location>
</feature>
<dbReference type="GeneTree" id="ENSGT00930000151028"/>
<keyword evidence="9" id="KW-1185">Reference proteome</keyword>
<dbReference type="SMART" id="SM00663">
    <property type="entry name" value="RPOLA_N"/>
    <property type="match status" value="1"/>
</dbReference>
<dbReference type="Proteomes" id="UP000314982">
    <property type="component" value="Unassembled WGS sequence"/>
</dbReference>
<dbReference type="GO" id="GO:0006351">
    <property type="term" value="P:DNA-templated transcription"/>
    <property type="evidence" value="ECO:0007669"/>
    <property type="project" value="InterPro"/>
</dbReference>
<dbReference type="GO" id="GO:0003677">
    <property type="term" value="F:DNA binding"/>
    <property type="evidence" value="ECO:0007669"/>
    <property type="project" value="InterPro"/>
</dbReference>
<dbReference type="Ensembl" id="ENSHHUT00000029143.1">
    <property type="protein sequence ID" value="ENSHHUP00000028019.1"/>
    <property type="gene ID" value="ENSHHUG00000017813.1"/>
</dbReference>
<reference evidence="8" key="2">
    <citation type="submission" date="2025-08" db="UniProtKB">
        <authorList>
            <consortium name="Ensembl"/>
        </authorList>
    </citation>
    <scope>IDENTIFICATION</scope>
</reference>
<dbReference type="SUPFAM" id="SSF64484">
    <property type="entry name" value="beta and beta-prime subunits of DNA dependent RNA-polymerase"/>
    <property type="match status" value="1"/>
</dbReference>
<keyword evidence="5" id="KW-0548">Nucleotidyltransferase</keyword>
<dbReference type="GO" id="GO:0005666">
    <property type="term" value="C:RNA polymerase III complex"/>
    <property type="evidence" value="ECO:0007669"/>
    <property type="project" value="TreeGrafter"/>
</dbReference>
<dbReference type="AlphaFoldDB" id="A0A4W5LQK0"/>
<comment type="similarity">
    <text evidence="1">Belongs to the RNA polymerase beta' chain family.</text>
</comment>
<name>A0A4W5LQK0_9TELE</name>
<dbReference type="EC" id="2.7.7.6" evidence="2"/>
<evidence type="ECO:0000313" key="8">
    <source>
        <dbReference type="Ensembl" id="ENSHHUP00000028019.1"/>
    </source>
</evidence>
<dbReference type="GO" id="GO:0003899">
    <property type="term" value="F:DNA-directed RNA polymerase activity"/>
    <property type="evidence" value="ECO:0007669"/>
    <property type="project" value="UniProtKB-EC"/>
</dbReference>